<comment type="caution">
    <text evidence="3">The sequence shown here is derived from an EMBL/GenBank/DDBJ whole genome shotgun (WGS) entry which is preliminary data.</text>
</comment>
<gene>
    <name evidence="3" type="ORF">CVT24_011547</name>
</gene>
<dbReference type="Proteomes" id="UP000284842">
    <property type="component" value="Unassembled WGS sequence"/>
</dbReference>
<evidence type="ECO:0000313" key="3">
    <source>
        <dbReference type="EMBL" id="PPR06851.1"/>
    </source>
</evidence>
<keyword evidence="2" id="KW-1133">Transmembrane helix</keyword>
<accession>A0A409YV10</accession>
<reference evidence="3 4" key="1">
    <citation type="journal article" date="2018" name="Evol. Lett.">
        <title>Horizontal gene cluster transfer increased hallucinogenic mushroom diversity.</title>
        <authorList>
            <person name="Reynolds H.T."/>
            <person name="Vijayakumar V."/>
            <person name="Gluck-Thaler E."/>
            <person name="Korotkin H.B."/>
            <person name="Matheny P.B."/>
            <person name="Slot J.C."/>
        </authorList>
    </citation>
    <scope>NUCLEOTIDE SEQUENCE [LARGE SCALE GENOMIC DNA]</scope>
    <source>
        <strain evidence="3 4">2629</strain>
    </source>
</reference>
<dbReference type="EMBL" id="NHTK01000568">
    <property type="protein sequence ID" value="PPR06851.1"/>
    <property type="molecule type" value="Genomic_DNA"/>
</dbReference>
<protein>
    <submittedName>
        <fullName evidence="3">Uncharacterized protein</fullName>
    </submittedName>
</protein>
<evidence type="ECO:0000313" key="4">
    <source>
        <dbReference type="Proteomes" id="UP000284842"/>
    </source>
</evidence>
<dbReference type="AlphaFoldDB" id="A0A409YV10"/>
<evidence type="ECO:0000256" key="1">
    <source>
        <dbReference type="SAM" id="MobiDB-lite"/>
    </source>
</evidence>
<keyword evidence="2" id="KW-0472">Membrane</keyword>
<feature type="transmembrane region" description="Helical" evidence="2">
    <location>
        <begin position="39"/>
        <end position="58"/>
    </location>
</feature>
<proteinExistence type="predicted"/>
<organism evidence="3 4">
    <name type="scientific">Panaeolus cyanescens</name>
    <dbReference type="NCBI Taxonomy" id="181874"/>
    <lineage>
        <taxon>Eukaryota</taxon>
        <taxon>Fungi</taxon>
        <taxon>Dikarya</taxon>
        <taxon>Basidiomycota</taxon>
        <taxon>Agaricomycotina</taxon>
        <taxon>Agaricomycetes</taxon>
        <taxon>Agaricomycetidae</taxon>
        <taxon>Agaricales</taxon>
        <taxon>Agaricineae</taxon>
        <taxon>Galeropsidaceae</taxon>
        <taxon>Panaeolus</taxon>
    </lineage>
</organism>
<keyword evidence="4" id="KW-1185">Reference proteome</keyword>
<feature type="region of interest" description="Disordered" evidence="1">
    <location>
        <begin position="108"/>
        <end position="129"/>
    </location>
</feature>
<dbReference type="InParanoid" id="A0A409YV10"/>
<keyword evidence="2" id="KW-0812">Transmembrane</keyword>
<name>A0A409YV10_9AGAR</name>
<sequence length="129" mass="14355">MTRRLKVEVSRRLLVAPPLQSNPIQVQNINCCEATKKEISVVMMLVMLGGFFMAMGAISGDKRTYTGVTVHRIVCLKQIAEHVEENGEDGQIFVLDLPITNQHVYPPLPHPNARENRVHLAPARSSNNG</sequence>
<evidence type="ECO:0000256" key="2">
    <source>
        <dbReference type="SAM" id="Phobius"/>
    </source>
</evidence>